<dbReference type="GO" id="GO:0005829">
    <property type="term" value="C:cytosol"/>
    <property type="evidence" value="ECO:0007669"/>
    <property type="project" value="TreeGrafter"/>
</dbReference>
<dbReference type="PANTHER" id="PTHR30160:SF1">
    <property type="entry name" value="LIPOPOLYSACCHARIDE 1,2-N-ACETYLGLUCOSAMINETRANSFERASE-RELATED"/>
    <property type="match status" value="1"/>
</dbReference>
<evidence type="ECO:0000256" key="3">
    <source>
        <dbReference type="SAM" id="MobiDB-lite"/>
    </source>
</evidence>
<name>A0A7C3SIY4_9BACT</name>
<dbReference type="EMBL" id="DTHB01000043">
    <property type="protein sequence ID" value="HGB14762.1"/>
    <property type="molecule type" value="Genomic_DNA"/>
</dbReference>
<organism evidence="4">
    <name type="scientific">Desulfobacca acetoxidans</name>
    <dbReference type="NCBI Taxonomy" id="60893"/>
    <lineage>
        <taxon>Bacteria</taxon>
        <taxon>Pseudomonadati</taxon>
        <taxon>Thermodesulfobacteriota</taxon>
        <taxon>Desulfobaccia</taxon>
        <taxon>Desulfobaccales</taxon>
        <taxon>Desulfobaccaceae</taxon>
        <taxon>Desulfobacca</taxon>
    </lineage>
</organism>
<dbReference type="InterPro" id="IPR051199">
    <property type="entry name" value="LPS_LOS_Heptosyltrfase"/>
</dbReference>
<evidence type="ECO:0000313" key="4">
    <source>
        <dbReference type="EMBL" id="HGB14762.1"/>
    </source>
</evidence>
<gene>
    <name evidence="4" type="ORF">ENV62_05960</name>
</gene>
<dbReference type="PANTHER" id="PTHR30160">
    <property type="entry name" value="TETRAACYLDISACCHARIDE 4'-KINASE-RELATED"/>
    <property type="match status" value="1"/>
</dbReference>
<comment type="caution">
    <text evidence="4">The sequence shown here is derived from an EMBL/GenBank/DDBJ whole genome shotgun (WGS) entry which is preliminary data.</text>
</comment>
<feature type="region of interest" description="Disordered" evidence="3">
    <location>
        <begin position="1"/>
        <end position="20"/>
    </location>
</feature>
<keyword evidence="2 4" id="KW-0808">Transferase</keyword>
<dbReference type="InterPro" id="IPR002201">
    <property type="entry name" value="Glyco_trans_9"/>
</dbReference>
<accession>A0A7C3SIY4</accession>
<protein>
    <submittedName>
        <fullName evidence="4">Lipopolysaccharide heptosyltransferase family protein</fullName>
    </submittedName>
</protein>
<keyword evidence="1" id="KW-0328">Glycosyltransferase</keyword>
<dbReference type="SUPFAM" id="SSF53756">
    <property type="entry name" value="UDP-Glycosyltransferase/glycogen phosphorylase"/>
    <property type="match status" value="1"/>
</dbReference>
<reference evidence="4" key="1">
    <citation type="journal article" date="2020" name="mSystems">
        <title>Genome- and Community-Level Interaction Insights into Carbon Utilization and Element Cycling Functions of Hydrothermarchaeota in Hydrothermal Sediment.</title>
        <authorList>
            <person name="Zhou Z."/>
            <person name="Liu Y."/>
            <person name="Xu W."/>
            <person name="Pan J."/>
            <person name="Luo Z.H."/>
            <person name="Li M."/>
        </authorList>
    </citation>
    <scope>NUCLEOTIDE SEQUENCE [LARGE SCALE GENOMIC DNA]</scope>
    <source>
        <strain evidence="4">SpSt-776</strain>
    </source>
</reference>
<dbReference type="Pfam" id="PF01075">
    <property type="entry name" value="Glyco_transf_9"/>
    <property type="match status" value="1"/>
</dbReference>
<evidence type="ECO:0000256" key="2">
    <source>
        <dbReference type="ARBA" id="ARBA00022679"/>
    </source>
</evidence>
<sequence length="368" mass="40783">MKSGGSACRNRAKPDGRADRPVAALISKPEKIIFIRRDNIGDLVCTTPAIRAVRETFPQARLSILVNTYNAEVIANHPDIDRVYIFQKPKHARNRRRFAVLWENFRLFQAIRREKYDVALGCGMYNRTLSHYTFFTGARKRIGYCRGNQGRGFYNVPLTEAPAPEHEVVKVFRLLEPLGISGLPGDLFLVPEAAELARFAAFTAARPRDKDKPLLAVAISARIKNNRWPLAKFATLIEGILARRQVRVLLLWAPGSEKSPTYPGDDEAAAVLVHRFRDRVMAYPTPTLSALVAALFGVDMAVTLDTGALHIAAAAKKPLVALMNPDKALVWYPWHTAGQVVVSPGRVADIPVEEVLDAVNRMIAAFGA</sequence>
<dbReference type="Gene3D" id="3.40.50.2000">
    <property type="entry name" value="Glycogen Phosphorylase B"/>
    <property type="match status" value="2"/>
</dbReference>
<dbReference type="AlphaFoldDB" id="A0A7C3SIY4"/>
<evidence type="ECO:0000256" key="1">
    <source>
        <dbReference type="ARBA" id="ARBA00022676"/>
    </source>
</evidence>
<dbReference type="GO" id="GO:0009244">
    <property type="term" value="P:lipopolysaccharide core region biosynthetic process"/>
    <property type="evidence" value="ECO:0007669"/>
    <property type="project" value="TreeGrafter"/>
</dbReference>
<dbReference type="GO" id="GO:0008713">
    <property type="term" value="F:ADP-heptose-lipopolysaccharide heptosyltransferase activity"/>
    <property type="evidence" value="ECO:0007669"/>
    <property type="project" value="TreeGrafter"/>
</dbReference>
<proteinExistence type="predicted"/>
<dbReference type="CDD" id="cd03789">
    <property type="entry name" value="GT9_LPS_heptosyltransferase"/>
    <property type="match status" value="1"/>
</dbReference>